<dbReference type="Proteomes" id="UP000224607">
    <property type="component" value="Unassembled WGS sequence"/>
</dbReference>
<evidence type="ECO:0000313" key="2">
    <source>
        <dbReference type="EMBL" id="PHM33557.1"/>
    </source>
</evidence>
<dbReference type="STRING" id="351675.SAMN05421680_1592"/>
<dbReference type="InterPro" id="IPR036568">
    <property type="entry name" value="GGCT-like_sf"/>
</dbReference>
<evidence type="ECO:0000259" key="1">
    <source>
        <dbReference type="Pfam" id="PF06094"/>
    </source>
</evidence>
<feature type="domain" description="Gamma-glutamylcyclotransferase AIG2-like" evidence="1">
    <location>
        <begin position="9"/>
        <end position="116"/>
    </location>
</feature>
<dbReference type="GO" id="GO:0016874">
    <property type="term" value="F:ligase activity"/>
    <property type="evidence" value="ECO:0007669"/>
    <property type="project" value="UniProtKB-KW"/>
</dbReference>
<reference evidence="4" key="1">
    <citation type="submission" date="2016-10" db="EMBL/GenBank/DDBJ databases">
        <authorList>
            <person name="Varghese N."/>
            <person name="Submissions S."/>
        </authorList>
    </citation>
    <scope>NUCLEOTIDE SEQUENCE [LARGE SCALE GENOMIC DNA]</scope>
    <source>
        <strain evidence="4">DSM 17908</strain>
    </source>
</reference>
<keyword evidence="2" id="KW-0436">Ligase</keyword>
<name>A0A1I3YKM9_9GAMM</name>
<dbReference type="SUPFAM" id="SSF110857">
    <property type="entry name" value="Gamma-glutamyl cyclotransferase-like"/>
    <property type="match status" value="1"/>
</dbReference>
<keyword evidence="3" id="KW-0808">Transferase</keyword>
<evidence type="ECO:0000313" key="4">
    <source>
        <dbReference type="Proteomes" id="UP000198919"/>
    </source>
</evidence>
<dbReference type="RefSeq" id="WP_092514852.1">
    <property type="nucleotide sequence ID" value="NZ_CAWNQB010000037.1"/>
</dbReference>
<organism evidence="3 4">
    <name type="scientific">Xenorhabdus mauleonii</name>
    <dbReference type="NCBI Taxonomy" id="351675"/>
    <lineage>
        <taxon>Bacteria</taxon>
        <taxon>Pseudomonadati</taxon>
        <taxon>Pseudomonadota</taxon>
        <taxon>Gammaproteobacteria</taxon>
        <taxon>Enterobacterales</taxon>
        <taxon>Morganellaceae</taxon>
        <taxon>Xenorhabdus</taxon>
    </lineage>
</organism>
<dbReference type="OrthoDB" id="9798388at2"/>
<dbReference type="Gene3D" id="3.10.490.10">
    <property type="entry name" value="Gamma-glutamyl cyclotransferase-like"/>
    <property type="match status" value="1"/>
</dbReference>
<gene>
    <name evidence="3" type="ORF">SAMN05421680_1592</name>
    <name evidence="2" type="ORF">Xmau_04516</name>
</gene>
<dbReference type="Proteomes" id="UP000198919">
    <property type="component" value="Unassembled WGS sequence"/>
</dbReference>
<dbReference type="InterPro" id="IPR009288">
    <property type="entry name" value="AIG2-like_dom"/>
</dbReference>
<dbReference type="CDD" id="cd06661">
    <property type="entry name" value="GGCT_like"/>
    <property type="match status" value="1"/>
</dbReference>
<protein>
    <submittedName>
        <fullName evidence="3">Gamma-glutamyl cyclotransferase, AIG2-like</fullName>
    </submittedName>
    <submittedName>
        <fullName evidence="2">UDP-N-acetylmuramate--alanine ligase</fullName>
    </submittedName>
</protein>
<dbReference type="InterPro" id="IPR013024">
    <property type="entry name" value="GGCT-like"/>
</dbReference>
<proteinExistence type="predicted"/>
<sequence length="122" mass="13729">MSEPNKILLFSYGTLQLDSVQLSSFGRLLEGHKDAIPGFRKEMLEIKDPEVIQQSGERFHPVVLPSKDPSDEVAGMVFEITENELAAADRYEVSDYERISVLLSSGKYAWVYVKASSAKHHK</sequence>
<dbReference type="EMBL" id="NITY01000042">
    <property type="protein sequence ID" value="PHM33557.1"/>
    <property type="molecule type" value="Genomic_DNA"/>
</dbReference>
<accession>A0A1I3YKM9</accession>
<dbReference type="AlphaFoldDB" id="A0A1I3YKM9"/>
<evidence type="ECO:0000313" key="3">
    <source>
        <dbReference type="EMBL" id="SFK32382.1"/>
    </source>
</evidence>
<reference evidence="2 5" key="3">
    <citation type="journal article" date="2017" name="Nat. Microbiol.">
        <title>Natural product diversity associated with the nematode symbionts Photorhabdus and Xenorhabdus.</title>
        <authorList>
            <person name="Tobias N.J."/>
            <person name="Wolff H."/>
            <person name="Djahanschiri B."/>
            <person name="Grundmann F."/>
            <person name="Kronenwerth M."/>
            <person name="Shi Y.M."/>
            <person name="Simonyi S."/>
            <person name="Grun P."/>
            <person name="Shapiro-Ilan D."/>
            <person name="Pidot S.J."/>
            <person name="Stinear T.P."/>
            <person name="Ebersberger I."/>
            <person name="Bode H.B."/>
        </authorList>
    </citation>
    <scope>NUCLEOTIDE SEQUENCE [LARGE SCALE GENOMIC DNA]</scope>
    <source>
        <strain evidence="2 5">DSM 17908</strain>
    </source>
</reference>
<dbReference type="GO" id="GO:0016740">
    <property type="term" value="F:transferase activity"/>
    <property type="evidence" value="ECO:0007669"/>
    <property type="project" value="UniProtKB-KW"/>
</dbReference>
<dbReference type="Pfam" id="PF06094">
    <property type="entry name" value="GGACT"/>
    <property type="match status" value="1"/>
</dbReference>
<evidence type="ECO:0000313" key="5">
    <source>
        <dbReference type="Proteomes" id="UP000224607"/>
    </source>
</evidence>
<keyword evidence="5" id="KW-1185">Reference proteome</keyword>
<dbReference type="EMBL" id="FORG01000059">
    <property type="protein sequence ID" value="SFK32382.1"/>
    <property type="molecule type" value="Genomic_DNA"/>
</dbReference>
<reference evidence="3" key="2">
    <citation type="submission" date="2016-10" db="EMBL/GenBank/DDBJ databases">
        <authorList>
            <person name="de Groot N.N."/>
        </authorList>
    </citation>
    <scope>NUCLEOTIDE SEQUENCE [LARGE SCALE GENOMIC DNA]</scope>
    <source>
        <strain evidence="3">DSM 17908</strain>
    </source>
</reference>